<evidence type="ECO:0000313" key="2">
    <source>
        <dbReference type="EMBL" id="GMS80174.1"/>
    </source>
</evidence>
<reference evidence="2" key="1">
    <citation type="submission" date="2023-10" db="EMBL/GenBank/DDBJ databases">
        <title>Genome assembly of Pristionchus species.</title>
        <authorList>
            <person name="Yoshida K."/>
            <person name="Sommer R.J."/>
        </authorList>
    </citation>
    <scope>NUCLEOTIDE SEQUENCE</scope>
    <source>
        <strain evidence="2">RS0144</strain>
    </source>
</reference>
<organism evidence="2 3">
    <name type="scientific">Pristionchus entomophagus</name>
    <dbReference type="NCBI Taxonomy" id="358040"/>
    <lineage>
        <taxon>Eukaryota</taxon>
        <taxon>Metazoa</taxon>
        <taxon>Ecdysozoa</taxon>
        <taxon>Nematoda</taxon>
        <taxon>Chromadorea</taxon>
        <taxon>Rhabditida</taxon>
        <taxon>Rhabditina</taxon>
        <taxon>Diplogasteromorpha</taxon>
        <taxon>Diplogasteroidea</taxon>
        <taxon>Neodiplogasteridae</taxon>
        <taxon>Pristionchus</taxon>
    </lineage>
</organism>
<keyword evidence="3" id="KW-1185">Reference proteome</keyword>
<dbReference type="EMBL" id="BTSX01000001">
    <property type="protein sequence ID" value="GMS80174.1"/>
    <property type="molecule type" value="Genomic_DNA"/>
</dbReference>
<name>A0AAV5SFH6_9BILA</name>
<protein>
    <submittedName>
        <fullName evidence="2">Uncharacterized protein</fullName>
    </submittedName>
</protein>
<feature type="non-terminal residue" evidence="2">
    <location>
        <position position="1"/>
    </location>
</feature>
<proteinExistence type="predicted"/>
<keyword evidence="1" id="KW-0812">Transmembrane</keyword>
<keyword evidence="1" id="KW-0472">Membrane</keyword>
<evidence type="ECO:0000313" key="3">
    <source>
        <dbReference type="Proteomes" id="UP001432027"/>
    </source>
</evidence>
<dbReference type="AlphaFoldDB" id="A0AAV5SFH6"/>
<sequence>LVSLFFIPLIASRSISNETSIEESPSSSNETSIHSDSTLATALQRVTSEEYWKPWWDEKGQEMAELKEMVDQWKEEHPSVIVYISIGMLGGLFLLVIVIIIRTLATRLRRRKIGQLGGDALGRKKLMSEDLEEM</sequence>
<gene>
    <name evidence="2" type="ORF">PENTCL1PPCAC_2349</name>
</gene>
<keyword evidence="1" id="KW-1133">Transmembrane helix</keyword>
<evidence type="ECO:0000256" key="1">
    <source>
        <dbReference type="SAM" id="Phobius"/>
    </source>
</evidence>
<dbReference type="Proteomes" id="UP001432027">
    <property type="component" value="Unassembled WGS sequence"/>
</dbReference>
<accession>A0AAV5SFH6</accession>
<comment type="caution">
    <text evidence="2">The sequence shown here is derived from an EMBL/GenBank/DDBJ whole genome shotgun (WGS) entry which is preliminary data.</text>
</comment>
<feature type="transmembrane region" description="Helical" evidence="1">
    <location>
        <begin position="80"/>
        <end position="105"/>
    </location>
</feature>